<dbReference type="PANTHER" id="PTHR11315:SF0">
    <property type="entry name" value="FOLATE GAMMA-GLUTAMYL HYDROLASE"/>
    <property type="match status" value="1"/>
</dbReference>
<dbReference type="Gene3D" id="3.40.50.880">
    <property type="match status" value="1"/>
</dbReference>
<proteinExistence type="predicted"/>
<name>A0A078AHB4_STYLE</name>
<keyword evidence="2" id="KW-0378">Hydrolase</keyword>
<comment type="catalytic activity">
    <reaction evidence="2">
        <text>(6S)-5,6,7,8-tetrahydrofolyl-(gamma-L-Glu)(n) + (n-1) H2O = (6S)-5,6,7,8-tetrahydrofolate + (n-1) L-glutamate</text>
        <dbReference type="Rhea" id="RHEA:56784"/>
        <dbReference type="Rhea" id="RHEA-COMP:14738"/>
        <dbReference type="ChEBI" id="CHEBI:15377"/>
        <dbReference type="ChEBI" id="CHEBI:29985"/>
        <dbReference type="ChEBI" id="CHEBI:57453"/>
        <dbReference type="ChEBI" id="CHEBI:141005"/>
        <dbReference type="EC" id="3.4.19.9"/>
    </reaction>
</comment>
<dbReference type="AlphaFoldDB" id="A0A078AHB4"/>
<dbReference type="InterPro" id="IPR029062">
    <property type="entry name" value="Class_I_gatase-like"/>
</dbReference>
<dbReference type="InParanoid" id="A0A078AHB4"/>
<accession>A0A078AHB4</accession>
<gene>
    <name evidence="5" type="primary">Contig14156.g15083</name>
    <name evidence="5" type="ORF">STYLEM_9229</name>
</gene>
<evidence type="ECO:0000256" key="3">
    <source>
        <dbReference type="SAM" id="SignalP"/>
    </source>
</evidence>
<feature type="active site" description="Proton donor" evidence="1">
    <location>
        <position position="266"/>
    </location>
</feature>
<protein>
    <recommendedName>
        <fullName evidence="2">folate gamma-glutamyl hydrolase</fullName>
        <ecNumber evidence="2">3.4.19.9</ecNumber>
    </recommendedName>
</protein>
<dbReference type="GO" id="GO:0005773">
    <property type="term" value="C:vacuole"/>
    <property type="evidence" value="ECO:0007669"/>
    <property type="project" value="TreeGrafter"/>
</dbReference>
<evidence type="ECO:0000256" key="1">
    <source>
        <dbReference type="PIRSR" id="PIRSR615527-1"/>
    </source>
</evidence>
<keyword evidence="3" id="KW-0732">Signal</keyword>
<feature type="domain" description="Glutamine amidotransferase" evidence="4">
    <location>
        <begin position="77"/>
        <end position="271"/>
    </location>
</feature>
<dbReference type="PROSITE" id="PS51275">
    <property type="entry name" value="PEPTIDASE_C26_GGH"/>
    <property type="match status" value="1"/>
</dbReference>
<evidence type="ECO:0000256" key="2">
    <source>
        <dbReference type="PROSITE-ProRule" id="PRU00607"/>
    </source>
</evidence>
<keyword evidence="6" id="KW-1185">Reference proteome</keyword>
<feature type="active site" evidence="2">
    <location>
        <position position="266"/>
    </location>
</feature>
<feature type="active site" description="Nucleophile" evidence="1 2">
    <location>
        <position position="154"/>
    </location>
</feature>
<dbReference type="Pfam" id="PF00117">
    <property type="entry name" value="GATase"/>
    <property type="match status" value="1"/>
</dbReference>
<sequence>MLTYITTLGLILSQTGFATATQLGAQSHAESLNKQTINIPANAPKFVNDAPVIGVVSQYLNQAMRDDDRYNDYSTYMRKAYVNYLSASGARVIPILFNTTSDDRELAKIDKVQGVFFCGGAATRTVYEDFGKKVFEKVKTLNDKGKIVPIWGTCLGFENLAMFVSDTPDTLLENFDSRNDLYNLEFQVDPTSTKMFGSMGSQAYIYEQNPILFNYHIWGISPATFQNDKKLNDFYTVTSTSVDNGGKVFANTIEAKNYPFFGTQFHPEGPLNNNVDYAIDRSLFSIQNNRYFGDFFVNQCRLSNNDRFTWEEYVQLAVENYDLIVSADSSVTDIVFRRV</sequence>
<reference evidence="5 6" key="1">
    <citation type="submission" date="2014-06" db="EMBL/GenBank/DDBJ databases">
        <authorList>
            <person name="Swart Estienne"/>
        </authorList>
    </citation>
    <scope>NUCLEOTIDE SEQUENCE [LARGE SCALE GENOMIC DNA]</scope>
    <source>
        <strain evidence="5 6">130c</strain>
    </source>
</reference>
<dbReference type="SUPFAM" id="SSF52317">
    <property type="entry name" value="Class I glutamine amidotransferase-like"/>
    <property type="match status" value="1"/>
</dbReference>
<organism evidence="5 6">
    <name type="scientific">Stylonychia lemnae</name>
    <name type="common">Ciliate</name>
    <dbReference type="NCBI Taxonomy" id="5949"/>
    <lineage>
        <taxon>Eukaryota</taxon>
        <taxon>Sar</taxon>
        <taxon>Alveolata</taxon>
        <taxon>Ciliophora</taxon>
        <taxon>Intramacronucleata</taxon>
        <taxon>Spirotrichea</taxon>
        <taxon>Stichotrichia</taxon>
        <taxon>Sporadotrichida</taxon>
        <taxon>Oxytrichidae</taxon>
        <taxon>Stylonychinae</taxon>
        <taxon>Stylonychia</taxon>
    </lineage>
</organism>
<dbReference type="EC" id="3.4.19.9" evidence="2"/>
<dbReference type="PROSITE" id="PS51273">
    <property type="entry name" value="GATASE_TYPE_1"/>
    <property type="match status" value="1"/>
</dbReference>
<dbReference type="InterPro" id="IPR015527">
    <property type="entry name" value="Pept_C26_g-glut_hydrolase"/>
</dbReference>
<dbReference type="EMBL" id="CCKQ01008767">
    <property type="protein sequence ID" value="CDW80233.1"/>
    <property type="molecule type" value="Genomic_DNA"/>
</dbReference>
<dbReference type="OrthoDB" id="64220at2759"/>
<dbReference type="Proteomes" id="UP000039865">
    <property type="component" value="Unassembled WGS sequence"/>
</dbReference>
<feature type="signal peptide" evidence="3">
    <location>
        <begin position="1"/>
        <end position="20"/>
    </location>
</feature>
<evidence type="ECO:0000313" key="6">
    <source>
        <dbReference type="Proteomes" id="UP000039865"/>
    </source>
</evidence>
<evidence type="ECO:0000313" key="5">
    <source>
        <dbReference type="EMBL" id="CDW80233.1"/>
    </source>
</evidence>
<dbReference type="PANTHER" id="PTHR11315">
    <property type="entry name" value="PROTEASE FAMILY C26 GAMMA-GLUTAMYL HYDROLASE"/>
    <property type="match status" value="1"/>
</dbReference>
<dbReference type="GO" id="GO:0046900">
    <property type="term" value="P:tetrahydrofolylpolyglutamate metabolic process"/>
    <property type="evidence" value="ECO:0007669"/>
    <property type="project" value="TreeGrafter"/>
</dbReference>
<dbReference type="GO" id="GO:0034722">
    <property type="term" value="F:gamma-glutamyl-peptidase activity"/>
    <property type="evidence" value="ECO:0007669"/>
    <property type="project" value="UniProtKB-UniRule"/>
</dbReference>
<dbReference type="InterPro" id="IPR017926">
    <property type="entry name" value="GATASE"/>
</dbReference>
<evidence type="ECO:0000259" key="4">
    <source>
        <dbReference type="Pfam" id="PF00117"/>
    </source>
</evidence>
<dbReference type="OMA" id="KFQANDD"/>
<feature type="chain" id="PRO_5001729450" description="folate gamma-glutamyl hydrolase" evidence="3">
    <location>
        <begin position="21"/>
        <end position="339"/>
    </location>
</feature>